<sequence length="213" mass="23334">MPATETARRTRCMRCAGPLPLLARSDAKYCGDACRQAACRARRRDKAKRVAAEQTARIPSELTSRARWVRHVAKRPMRTDGKWASVTDPSTWSDFTTAATTPIGEGLGYVLTAGDRILVVDLDHAVEDGRVLPWAQRIIDALPPTYMERGRSGSGLHLWFRGTLPAGRRIRRGELAVEAYADGRYIIVGDRVPGTPLELAELPDAAGVIASLT</sequence>
<evidence type="ECO:0000313" key="2">
    <source>
        <dbReference type="EMBL" id="GGU62833.1"/>
    </source>
</evidence>
<proteinExistence type="predicted"/>
<organism evidence="2 3">
    <name type="scientific">Streptomyces lavendofoliae</name>
    <dbReference type="NCBI Taxonomy" id="67314"/>
    <lineage>
        <taxon>Bacteria</taxon>
        <taxon>Bacillati</taxon>
        <taxon>Actinomycetota</taxon>
        <taxon>Actinomycetes</taxon>
        <taxon>Kitasatosporales</taxon>
        <taxon>Streptomycetaceae</taxon>
        <taxon>Streptomyces</taxon>
    </lineage>
</organism>
<dbReference type="Pfam" id="PF09250">
    <property type="entry name" value="Prim-Pol"/>
    <property type="match status" value="1"/>
</dbReference>
<feature type="domain" description="DNA primase/polymerase bifunctional N-terminal" evidence="1">
    <location>
        <begin position="70"/>
        <end position="188"/>
    </location>
</feature>
<dbReference type="EMBL" id="BMTP01000020">
    <property type="protein sequence ID" value="GGU62833.1"/>
    <property type="molecule type" value="Genomic_DNA"/>
</dbReference>
<accession>A0A918I4K2</accession>
<dbReference type="Proteomes" id="UP000636661">
    <property type="component" value="Unassembled WGS sequence"/>
</dbReference>
<reference evidence="2" key="2">
    <citation type="submission" date="2020-09" db="EMBL/GenBank/DDBJ databases">
        <authorList>
            <person name="Sun Q."/>
            <person name="Ohkuma M."/>
        </authorList>
    </citation>
    <scope>NUCLEOTIDE SEQUENCE</scope>
    <source>
        <strain evidence="2">JCM 4391</strain>
    </source>
</reference>
<reference evidence="2" key="1">
    <citation type="journal article" date="2014" name="Int. J. Syst. Evol. Microbiol.">
        <title>Complete genome sequence of Corynebacterium casei LMG S-19264T (=DSM 44701T), isolated from a smear-ripened cheese.</title>
        <authorList>
            <consortium name="US DOE Joint Genome Institute (JGI-PGF)"/>
            <person name="Walter F."/>
            <person name="Albersmeier A."/>
            <person name="Kalinowski J."/>
            <person name="Ruckert C."/>
        </authorList>
    </citation>
    <scope>NUCLEOTIDE SEQUENCE</scope>
    <source>
        <strain evidence="2">JCM 4391</strain>
    </source>
</reference>
<dbReference type="InterPro" id="IPR015330">
    <property type="entry name" value="DNA_primase/pol_bifunc_N"/>
</dbReference>
<evidence type="ECO:0000259" key="1">
    <source>
        <dbReference type="Pfam" id="PF09250"/>
    </source>
</evidence>
<dbReference type="RefSeq" id="WP_189554382.1">
    <property type="nucleotide sequence ID" value="NZ_BMTP01000020.1"/>
</dbReference>
<dbReference type="AlphaFoldDB" id="A0A918I4K2"/>
<comment type="caution">
    <text evidence="2">The sequence shown here is derived from an EMBL/GenBank/DDBJ whole genome shotgun (WGS) entry which is preliminary data.</text>
</comment>
<evidence type="ECO:0000313" key="3">
    <source>
        <dbReference type="Proteomes" id="UP000636661"/>
    </source>
</evidence>
<keyword evidence="3" id="KW-1185">Reference proteome</keyword>
<name>A0A918I4K2_9ACTN</name>
<gene>
    <name evidence="2" type="ORF">GCM10010274_59590</name>
</gene>
<protein>
    <recommendedName>
        <fullName evidence="1">DNA primase/polymerase bifunctional N-terminal domain-containing protein</fullName>
    </recommendedName>
</protein>